<dbReference type="SUPFAM" id="SSF101941">
    <property type="entry name" value="NAC domain"/>
    <property type="match status" value="1"/>
</dbReference>
<evidence type="ECO:0000313" key="8">
    <source>
        <dbReference type="Proteomes" id="UP001418222"/>
    </source>
</evidence>
<comment type="caution">
    <text evidence="7">The sequence shown here is derived from an EMBL/GenBank/DDBJ whole genome shotgun (WGS) entry which is preliminary data.</text>
</comment>
<evidence type="ECO:0000256" key="4">
    <source>
        <dbReference type="ARBA" id="ARBA00023163"/>
    </source>
</evidence>
<dbReference type="AlphaFoldDB" id="A0AAP0AVB2"/>
<organism evidence="7 8">
    <name type="scientific">Platanthera zijinensis</name>
    <dbReference type="NCBI Taxonomy" id="2320716"/>
    <lineage>
        <taxon>Eukaryota</taxon>
        <taxon>Viridiplantae</taxon>
        <taxon>Streptophyta</taxon>
        <taxon>Embryophyta</taxon>
        <taxon>Tracheophyta</taxon>
        <taxon>Spermatophyta</taxon>
        <taxon>Magnoliopsida</taxon>
        <taxon>Liliopsida</taxon>
        <taxon>Asparagales</taxon>
        <taxon>Orchidaceae</taxon>
        <taxon>Orchidoideae</taxon>
        <taxon>Orchideae</taxon>
        <taxon>Orchidinae</taxon>
        <taxon>Platanthera</taxon>
    </lineage>
</organism>
<evidence type="ECO:0000256" key="2">
    <source>
        <dbReference type="ARBA" id="ARBA00023015"/>
    </source>
</evidence>
<dbReference type="GO" id="GO:0005634">
    <property type="term" value="C:nucleus"/>
    <property type="evidence" value="ECO:0007669"/>
    <property type="project" value="UniProtKB-SubCell"/>
</dbReference>
<evidence type="ECO:0000313" key="7">
    <source>
        <dbReference type="EMBL" id="KAK8916445.1"/>
    </source>
</evidence>
<keyword evidence="2" id="KW-0805">Transcription regulation</keyword>
<accession>A0AAP0AVB2</accession>
<protein>
    <submittedName>
        <fullName evidence="7">NAC domain-containing protein 74</fullName>
    </submittedName>
</protein>
<dbReference type="PANTHER" id="PTHR31744">
    <property type="entry name" value="PROTEIN CUP-SHAPED COTYLEDON 2-RELATED"/>
    <property type="match status" value="1"/>
</dbReference>
<dbReference type="GO" id="GO:0003677">
    <property type="term" value="F:DNA binding"/>
    <property type="evidence" value="ECO:0007669"/>
    <property type="project" value="UniProtKB-KW"/>
</dbReference>
<dbReference type="PROSITE" id="PS51005">
    <property type="entry name" value="NAC"/>
    <property type="match status" value="1"/>
</dbReference>
<evidence type="ECO:0000256" key="1">
    <source>
        <dbReference type="ARBA" id="ARBA00004123"/>
    </source>
</evidence>
<evidence type="ECO:0000256" key="3">
    <source>
        <dbReference type="ARBA" id="ARBA00023125"/>
    </source>
</evidence>
<dbReference type="Pfam" id="PF02365">
    <property type="entry name" value="NAM"/>
    <property type="match status" value="1"/>
</dbReference>
<dbReference type="PANTHER" id="PTHR31744:SF208">
    <property type="entry name" value="(WILD MALAYSIAN BANANA) HYPOTHETICAL PROTEIN"/>
    <property type="match status" value="1"/>
</dbReference>
<evidence type="ECO:0000256" key="5">
    <source>
        <dbReference type="ARBA" id="ARBA00023242"/>
    </source>
</evidence>
<gene>
    <name evidence="7" type="primary">NAC74</name>
    <name evidence="7" type="ORF">KSP39_PZI022802</name>
</gene>
<dbReference type="Gene3D" id="2.170.150.80">
    <property type="entry name" value="NAC domain"/>
    <property type="match status" value="1"/>
</dbReference>
<name>A0AAP0AVB2_9ASPA</name>
<dbReference type="EMBL" id="JBBWWQ010000020">
    <property type="protein sequence ID" value="KAK8916445.1"/>
    <property type="molecule type" value="Genomic_DNA"/>
</dbReference>
<proteinExistence type="predicted"/>
<keyword evidence="5" id="KW-0539">Nucleus</keyword>
<dbReference type="Proteomes" id="UP001418222">
    <property type="component" value="Unassembled WGS sequence"/>
</dbReference>
<dbReference type="InterPro" id="IPR036093">
    <property type="entry name" value="NAC_dom_sf"/>
</dbReference>
<dbReference type="GO" id="GO:0006355">
    <property type="term" value="P:regulation of DNA-templated transcription"/>
    <property type="evidence" value="ECO:0007669"/>
    <property type="project" value="InterPro"/>
</dbReference>
<reference evidence="7 8" key="1">
    <citation type="journal article" date="2022" name="Nat. Plants">
        <title>Genomes of leafy and leafless Platanthera orchids illuminate the evolution of mycoheterotrophy.</title>
        <authorList>
            <person name="Li M.H."/>
            <person name="Liu K.W."/>
            <person name="Li Z."/>
            <person name="Lu H.C."/>
            <person name="Ye Q.L."/>
            <person name="Zhang D."/>
            <person name="Wang J.Y."/>
            <person name="Li Y.F."/>
            <person name="Zhong Z.M."/>
            <person name="Liu X."/>
            <person name="Yu X."/>
            <person name="Liu D.K."/>
            <person name="Tu X.D."/>
            <person name="Liu B."/>
            <person name="Hao Y."/>
            <person name="Liao X.Y."/>
            <person name="Jiang Y.T."/>
            <person name="Sun W.H."/>
            <person name="Chen J."/>
            <person name="Chen Y.Q."/>
            <person name="Ai Y."/>
            <person name="Zhai J.W."/>
            <person name="Wu S.S."/>
            <person name="Zhou Z."/>
            <person name="Hsiao Y.Y."/>
            <person name="Wu W.L."/>
            <person name="Chen Y.Y."/>
            <person name="Lin Y.F."/>
            <person name="Hsu J.L."/>
            <person name="Li C.Y."/>
            <person name="Wang Z.W."/>
            <person name="Zhao X."/>
            <person name="Zhong W.Y."/>
            <person name="Ma X.K."/>
            <person name="Ma L."/>
            <person name="Huang J."/>
            <person name="Chen G.Z."/>
            <person name="Huang M.Z."/>
            <person name="Huang L."/>
            <person name="Peng D.H."/>
            <person name="Luo Y.B."/>
            <person name="Zou S.Q."/>
            <person name="Chen S.P."/>
            <person name="Lan S."/>
            <person name="Tsai W.C."/>
            <person name="Van de Peer Y."/>
            <person name="Liu Z.J."/>
        </authorList>
    </citation>
    <scope>NUCLEOTIDE SEQUENCE [LARGE SCALE GENOMIC DNA]</scope>
    <source>
        <strain evidence="7">Lor287</strain>
    </source>
</reference>
<comment type="subcellular location">
    <subcellularLocation>
        <location evidence="1">Nucleus</location>
    </subcellularLocation>
</comment>
<feature type="domain" description="NAC" evidence="6">
    <location>
        <begin position="3"/>
        <end position="154"/>
    </location>
</feature>
<evidence type="ECO:0000259" key="6">
    <source>
        <dbReference type="PROSITE" id="PS51005"/>
    </source>
</evidence>
<keyword evidence="8" id="KW-1185">Reference proteome</keyword>
<dbReference type="FunFam" id="2.170.150.80:FF:000002">
    <property type="entry name" value="Nac domain-containing protein 86"/>
    <property type="match status" value="1"/>
</dbReference>
<keyword evidence="3" id="KW-0238">DNA-binding</keyword>
<sequence>MSLPPGFRFHPTDDELVGYYLKRKVHGEKIELEVIPVVDLYKFDPWELPVKSFLMKRDMEWFFFCPRDRKYPNGSRTNRATRSGYWKATGKDRKIVCCESSAKGLRKTLVFYRGRAPGGERTDWVMHEYRLYQDLPQETISFLGAFALCRVIKRTDQGHKGESKAKKVHNSVTAESDTKKYSSNVLSSLEANPSGMIKHLDVSKDPIHASFFNDMNFEEASFMEDGFQTQYQSPHALSDASMGITPEEDTSEQMLQSQFPQYFAESCPINGISPVSSFSSLDDETFSVVRIDNNCFSSTFPSPLNSMNVYYDEETLPFQNLEWAAERCMLSRGNGITEPWNAMLSTPLCRQASSEDQNLWSQEESMMFVI</sequence>
<dbReference type="InterPro" id="IPR003441">
    <property type="entry name" value="NAC-dom"/>
</dbReference>
<keyword evidence="4" id="KW-0804">Transcription</keyword>